<feature type="compositionally biased region" description="Low complexity" evidence="10">
    <location>
        <begin position="202"/>
        <end position="217"/>
    </location>
</feature>
<keyword evidence="4" id="KW-0805">Transcription regulation</keyword>
<dbReference type="CDD" id="cd00084">
    <property type="entry name" value="HMG-box_SF"/>
    <property type="match status" value="1"/>
</dbReference>
<evidence type="ECO:0000256" key="8">
    <source>
        <dbReference type="PROSITE-ProRule" id="PRU00267"/>
    </source>
</evidence>
<dbReference type="Gene3D" id="1.10.30.10">
    <property type="entry name" value="High mobility group box domain"/>
    <property type="match status" value="1"/>
</dbReference>
<feature type="compositionally biased region" description="Basic and acidic residues" evidence="10">
    <location>
        <begin position="308"/>
        <end position="320"/>
    </location>
</feature>
<feature type="compositionally biased region" description="Low complexity" evidence="10">
    <location>
        <begin position="659"/>
        <end position="670"/>
    </location>
</feature>
<feature type="domain" description="HMG box" evidence="11">
    <location>
        <begin position="372"/>
        <end position="440"/>
    </location>
</feature>
<name>A0ABR3S1V7_9PLEO</name>
<feature type="compositionally biased region" description="Polar residues" evidence="10">
    <location>
        <begin position="509"/>
        <end position="519"/>
    </location>
</feature>
<feature type="compositionally biased region" description="Polar residues" evidence="10">
    <location>
        <begin position="619"/>
        <end position="634"/>
    </location>
</feature>
<feature type="region of interest" description="Disordered" evidence="10">
    <location>
        <begin position="472"/>
        <end position="576"/>
    </location>
</feature>
<dbReference type="SUPFAM" id="SSF47095">
    <property type="entry name" value="HMG-box"/>
    <property type="match status" value="1"/>
</dbReference>
<keyword evidence="8" id="KW-0238">DNA-binding</keyword>
<dbReference type="InterPro" id="IPR036910">
    <property type="entry name" value="HMG_box_dom_sf"/>
</dbReference>
<feature type="region of interest" description="Disordered" evidence="10">
    <location>
        <begin position="175"/>
        <end position="223"/>
    </location>
</feature>
<feature type="DNA-binding region" description="HMG box" evidence="8">
    <location>
        <begin position="372"/>
        <end position="440"/>
    </location>
</feature>
<evidence type="ECO:0000256" key="3">
    <source>
        <dbReference type="ARBA" id="ARBA00022895"/>
    </source>
</evidence>
<dbReference type="PROSITE" id="PS50118">
    <property type="entry name" value="HMG_BOX_2"/>
    <property type="match status" value="1"/>
</dbReference>
<evidence type="ECO:0000256" key="9">
    <source>
        <dbReference type="RuleBase" id="RU367107"/>
    </source>
</evidence>
<dbReference type="InterPro" id="IPR038104">
    <property type="entry name" value="Rap1_C_sf"/>
</dbReference>
<feature type="compositionally biased region" description="Pro residues" evidence="10">
    <location>
        <begin position="183"/>
        <end position="201"/>
    </location>
</feature>
<reference evidence="12 13" key="1">
    <citation type="submission" date="2024-02" db="EMBL/GenBank/DDBJ databases">
        <title>De novo assembly and annotation of 12 fungi associated with fruit tree decline syndrome in Ontario, Canada.</title>
        <authorList>
            <person name="Sulman M."/>
            <person name="Ellouze W."/>
            <person name="Ilyukhin E."/>
        </authorList>
    </citation>
    <scope>NUCLEOTIDE SEQUENCE [LARGE SCALE GENOMIC DNA]</scope>
    <source>
        <strain evidence="12 13">M42-189</strain>
    </source>
</reference>
<dbReference type="Pfam" id="PF08914">
    <property type="entry name" value="Myb_Rap1"/>
    <property type="match status" value="1"/>
</dbReference>
<dbReference type="CDD" id="cd11655">
    <property type="entry name" value="rap1_myb-like"/>
    <property type="match status" value="1"/>
</dbReference>
<evidence type="ECO:0000313" key="13">
    <source>
        <dbReference type="Proteomes" id="UP001521785"/>
    </source>
</evidence>
<evidence type="ECO:0000256" key="6">
    <source>
        <dbReference type="ARBA" id="ARBA00023163"/>
    </source>
</evidence>
<dbReference type="EMBL" id="JAKJXO020000002">
    <property type="protein sequence ID" value="KAL1610669.1"/>
    <property type="molecule type" value="Genomic_DNA"/>
</dbReference>
<keyword evidence="13" id="KW-1185">Reference proteome</keyword>
<keyword evidence="7 8" id="KW-0539">Nucleus</keyword>
<dbReference type="Pfam" id="PF11626">
    <property type="entry name" value="Rap1_C"/>
    <property type="match status" value="1"/>
</dbReference>
<dbReference type="Proteomes" id="UP001521785">
    <property type="component" value="Unassembled WGS sequence"/>
</dbReference>
<dbReference type="InterPro" id="IPR001357">
    <property type="entry name" value="BRCT_dom"/>
</dbReference>
<dbReference type="Gene3D" id="1.10.10.2170">
    <property type="match status" value="1"/>
</dbReference>
<evidence type="ECO:0000256" key="7">
    <source>
        <dbReference type="ARBA" id="ARBA00023242"/>
    </source>
</evidence>
<keyword evidence="6" id="KW-0804">Transcription</keyword>
<dbReference type="SUPFAM" id="SSF46689">
    <property type="entry name" value="Homeodomain-like"/>
    <property type="match status" value="1"/>
</dbReference>
<keyword evidence="2 9" id="KW-0158">Chromosome</keyword>
<feature type="compositionally biased region" description="Basic and acidic residues" evidence="10">
    <location>
        <begin position="87"/>
        <end position="96"/>
    </location>
</feature>
<dbReference type="Gene3D" id="1.10.10.60">
    <property type="entry name" value="Homeodomain-like"/>
    <property type="match status" value="1"/>
</dbReference>
<dbReference type="InterPro" id="IPR015010">
    <property type="entry name" value="TERF2IP_Myb"/>
</dbReference>
<feature type="region of interest" description="Disordered" evidence="10">
    <location>
        <begin position="87"/>
        <end position="118"/>
    </location>
</feature>
<evidence type="ECO:0000259" key="11">
    <source>
        <dbReference type="PROSITE" id="PS50118"/>
    </source>
</evidence>
<dbReference type="InterPro" id="IPR009057">
    <property type="entry name" value="Homeodomain-like_sf"/>
</dbReference>
<keyword evidence="3 9" id="KW-0779">Telomere</keyword>
<evidence type="ECO:0000313" key="12">
    <source>
        <dbReference type="EMBL" id="KAL1610669.1"/>
    </source>
</evidence>
<comment type="caution">
    <text evidence="12">The sequence shown here is derived from an EMBL/GenBank/DDBJ whole genome shotgun (WGS) entry which is preliminary data.</text>
</comment>
<dbReference type="Pfam" id="PF16589">
    <property type="entry name" value="BRCT_2"/>
    <property type="match status" value="1"/>
</dbReference>
<accession>A0ABR3S1V7</accession>
<dbReference type="InterPro" id="IPR039595">
    <property type="entry name" value="TE2IP/Rap1"/>
</dbReference>
<evidence type="ECO:0000256" key="2">
    <source>
        <dbReference type="ARBA" id="ARBA00022454"/>
    </source>
</evidence>
<evidence type="ECO:0000256" key="1">
    <source>
        <dbReference type="ARBA" id="ARBA00010467"/>
    </source>
</evidence>
<feature type="region of interest" description="Disordered" evidence="10">
    <location>
        <begin position="604"/>
        <end position="696"/>
    </location>
</feature>
<feature type="region of interest" description="Disordered" evidence="10">
    <location>
        <begin position="722"/>
        <end position="743"/>
    </location>
</feature>
<comment type="similarity">
    <text evidence="1 9">Belongs to the RAP1 family.</text>
</comment>
<sequence>MAAPVVYHDVAPGANLHGQLFAGKKFWVAQRVFSRSRYLDLIRSNGGEVVLLEKKADYLIADHVRKDCPPGSISYTFIDDSIEKGEIQDPESHRAGPPEGTARAPGSMSRPAKGTRTSYTAEEDRILYKWVHDCINNGGLANGNAIYKQLEEKHPRHTWQSWRDRYVKILQHRPPSAFNIPDNAPPSPPSDAPAEPAPVPAPTSNAKATTTTSGSSSRKAKASKKVTSVEYTVEELTAQGLFEKEDWEMLYAFAADISKWEGEEYRQGWRGWAEGRPQTAGQWRQYFEKVVWPQWREDPEEKHEEIRIRVEKRQEEEDRQQASQADENEGLSGQDEPEGEPSTPPSKAPNTKRKRTDPDDNLFESYLNELHKGKSSSAYVLFAREKKWALWNERTELDYAGLHKVLMSRWNALSSEEKAPYFAQEAAEQSRTANKTVTLSSQVFLSSSTVVNETPKYITEAYNKALRQLREGSGTQEPQMNDQDETTHPTKRQKSIKSHPGTAQDPVEVSSTETDSQELTQDDLPEFRPAERWIDESDESDMGGLRAIAPPPGVAERDAGGPASDSPTPRAPLYKTSFDTQAILSSPSQGATLHALPLPARLTQLAETEAEDSGDQLVSDASTTESLQEFSQIVNEDFDHRRGITPLPHPHRSSPPQSPASSTASTGSGDPDPPLTPGEVDEYFEEQHAEGFPDEFIASALKHTRWRPELATEVLQAWKEQQPVPNKRGIWSESDDEEVEGGDGAALARLERKHTLDGWGGVTERLNFLAKYRDAKG</sequence>
<comment type="subunit">
    <text evidence="9">Homodimer.</text>
</comment>
<comment type="subcellular location">
    <subcellularLocation>
        <location evidence="9">Nucleus</location>
    </subcellularLocation>
    <subcellularLocation>
        <location evidence="9">Chromosome</location>
        <location evidence="9">Telomere</location>
    </subcellularLocation>
</comment>
<dbReference type="InterPro" id="IPR021661">
    <property type="entry name" value="Rap1_C"/>
</dbReference>
<organism evidence="12 13">
    <name type="scientific">Paraconiothyrium brasiliense</name>
    <dbReference type="NCBI Taxonomy" id="300254"/>
    <lineage>
        <taxon>Eukaryota</taxon>
        <taxon>Fungi</taxon>
        <taxon>Dikarya</taxon>
        <taxon>Ascomycota</taxon>
        <taxon>Pezizomycotina</taxon>
        <taxon>Dothideomycetes</taxon>
        <taxon>Pleosporomycetidae</taxon>
        <taxon>Pleosporales</taxon>
        <taxon>Massarineae</taxon>
        <taxon>Didymosphaeriaceae</taxon>
        <taxon>Paraconiothyrium</taxon>
    </lineage>
</organism>
<protein>
    <recommendedName>
        <fullName evidence="9">DNA-binding protein RAP1</fullName>
    </recommendedName>
</protein>
<evidence type="ECO:0000256" key="10">
    <source>
        <dbReference type="SAM" id="MobiDB-lite"/>
    </source>
</evidence>
<evidence type="ECO:0000256" key="5">
    <source>
        <dbReference type="ARBA" id="ARBA00023159"/>
    </source>
</evidence>
<dbReference type="PANTHER" id="PTHR16466:SF6">
    <property type="entry name" value="TELOMERIC REPEAT-BINDING FACTOR 2-INTERACTING PROTEIN 1"/>
    <property type="match status" value="1"/>
</dbReference>
<feature type="compositionally biased region" description="Basic and acidic residues" evidence="10">
    <location>
        <begin position="525"/>
        <end position="535"/>
    </location>
</feature>
<comment type="function">
    <text evidence="9">Involved in the regulation of telomere length, clustering and has a specific role in telomere position effect (TPE).</text>
</comment>
<dbReference type="InterPro" id="IPR009071">
    <property type="entry name" value="HMG_box_dom"/>
</dbReference>
<evidence type="ECO:0000256" key="4">
    <source>
        <dbReference type="ARBA" id="ARBA00023015"/>
    </source>
</evidence>
<feature type="region of interest" description="Disordered" evidence="10">
    <location>
        <begin position="308"/>
        <end position="360"/>
    </location>
</feature>
<dbReference type="Pfam" id="PF00505">
    <property type="entry name" value="HMG_box"/>
    <property type="match status" value="1"/>
</dbReference>
<keyword evidence="5" id="KW-0010">Activator</keyword>
<dbReference type="PANTHER" id="PTHR16466">
    <property type="entry name" value="TELOMERE REPEAT-BINDING FACTOR 2-INTERACTING PROTEIN 1"/>
    <property type="match status" value="1"/>
</dbReference>
<proteinExistence type="inferred from homology"/>
<gene>
    <name evidence="12" type="ORF">SLS60_002339</name>
</gene>